<gene>
    <name evidence="1" type="ORF">S12H4_45668</name>
</gene>
<feature type="non-terminal residue" evidence="1">
    <location>
        <position position="246"/>
    </location>
</feature>
<dbReference type="PANTHER" id="PTHR38015:SF1">
    <property type="entry name" value="OPINE DEHYDROGENASE DOMAIN-CONTAINING PROTEIN"/>
    <property type="match status" value="1"/>
</dbReference>
<dbReference type="Gene3D" id="3.40.50.720">
    <property type="entry name" value="NAD(P)-binding Rossmann-like Domain"/>
    <property type="match status" value="1"/>
</dbReference>
<protein>
    <submittedName>
        <fullName evidence="1">Uncharacterized protein</fullName>
    </submittedName>
</protein>
<organism evidence="1">
    <name type="scientific">marine sediment metagenome</name>
    <dbReference type="NCBI Taxonomy" id="412755"/>
    <lineage>
        <taxon>unclassified sequences</taxon>
        <taxon>metagenomes</taxon>
        <taxon>ecological metagenomes</taxon>
    </lineage>
</organism>
<dbReference type="EMBL" id="BARW01028262">
    <property type="protein sequence ID" value="GAJ10999.1"/>
    <property type="molecule type" value="Genomic_DNA"/>
</dbReference>
<reference evidence="1" key="1">
    <citation type="journal article" date="2014" name="Front. Microbiol.">
        <title>High frequency of phylogenetically diverse reductive dehalogenase-homologous genes in deep subseafloor sedimentary metagenomes.</title>
        <authorList>
            <person name="Kawai M."/>
            <person name="Futagami T."/>
            <person name="Toyoda A."/>
            <person name="Takaki Y."/>
            <person name="Nishi S."/>
            <person name="Hori S."/>
            <person name="Arai W."/>
            <person name="Tsubouchi T."/>
            <person name="Morono Y."/>
            <person name="Uchiyama I."/>
            <person name="Ito T."/>
            <person name="Fujiyama A."/>
            <person name="Inagaki F."/>
            <person name="Takami H."/>
        </authorList>
    </citation>
    <scope>NUCLEOTIDE SEQUENCE</scope>
    <source>
        <strain evidence="1">Expedition CK06-06</strain>
    </source>
</reference>
<proteinExistence type="predicted"/>
<dbReference type="InterPro" id="IPR036291">
    <property type="entry name" value="NAD(P)-bd_dom_sf"/>
</dbReference>
<dbReference type="PANTHER" id="PTHR38015">
    <property type="entry name" value="BLR6086 PROTEIN"/>
    <property type="match status" value="1"/>
</dbReference>
<accession>X1U0I9</accession>
<dbReference type="InterPro" id="IPR051729">
    <property type="entry name" value="Opine/Lysopine_DH"/>
</dbReference>
<dbReference type="SUPFAM" id="SSF51735">
    <property type="entry name" value="NAD(P)-binding Rossmann-fold domains"/>
    <property type="match status" value="1"/>
</dbReference>
<comment type="caution">
    <text evidence="1">The sequence shown here is derived from an EMBL/GenBank/DDBJ whole genome shotgun (WGS) entry which is preliminary data.</text>
</comment>
<sequence length="246" mass="26781">MFERIAVLGAGHGGHAMSAELSQIGYYVNLYEHPDVAVNLEPIIEKGGINIIAETSTGVPLELPAGGKSGFAKITGKITSDIKEAVQGVDLIMLVVPSHVRETFIKLLAPYVEDGQTIVVWPGYFGALLVSIVFKDMGIIKDITICETESLIYACKKTGPAQIYIKGKKEKLLVAAFPGNKTTKTIEGLKGIFPKLVPAKNVLETTIANGNTSLHPQSILLNLYRVERKFYPYYETIGGPFYSSYD</sequence>
<dbReference type="AlphaFoldDB" id="X1U0I9"/>
<name>X1U0I9_9ZZZZ</name>
<evidence type="ECO:0000313" key="1">
    <source>
        <dbReference type="EMBL" id="GAJ10999.1"/>
    </source>
</evidence>